<name>A0ABP7DTJ2_9GAMM</name>
<evidence type="ECO:0000313" key="2">
    <source>
        <dbReference type="Proteomes" id="UP001501479"/>
    </source>
</evidence>
<comment type="caution">
    <text evidence="1">The sequence shown here is derived from an EMBL/GenBank/DDBJ whole genome shotgun (WGS) entry which is preliminary data.</text>
</comment>
<dbReference type="Proteomes" id="UP001501479">
    <property type="component" value="Unassembled WGS sequence"/>
</dbReference>
<evidence type="ECO:0000313" key="1">
    <source>
        <dbReference type="EMBL" id="GAA3710006.1"/>
    </source>
</evidence>
<organism evidence="1 2">
    <name type="scientific">Oceanisphaera sediminis</name>
    <dbReference type="NCBI Taxonomy" id="981381"/>
    <lineage>
        <taxon>Bacteria</taxon>
        <taxon>Pseudomonadati</taxon>
        <taxon>Pseudomonadota</taxon>
        <taxon>Gammaproteobacteria</taxon>
        <taxon>Aeromonadales</taxon>
        <taxon>Aeromonadaceae</taxon>
        <taxon>Oceanisphaera</taxon>
    </lineage>
</organism>
<accession>A0ABP7DTJ2</accession>
<proteinExistence type="predicted"/>
<dbReference type="EMBL" id="BAABDS010000026">
    <property type="protein sequence ID" value="GAA3710006.1"/>
    <property type="molecule type" value="Genomic_DNA"/>
</dbReference>
<protein>
    <submittedName>
        <fullName evidence="1">Uncharacterized protein</fullName>
    </submittedName>
</protein>
<gene>
    <name evidence="1" type="ORF">GCM10022421_16580</name>
</gene>
<reference evidence="2" key="1">
    <citation type="journal article" date="2019" name="Int. J. Syst. Evol. Microbiol.">
        <title>The Global Catalogue of Microorganisms (GCM) 10K type strain sequencing project: providing services to taxonomists for standard genome sequencing and annotation.</title>
        <authorList>
            <consortium name="The Broad Institute Genomics Platform"/>
            <consortium name="The Broad Institute Genome Sequencing Center for Infectious Disease"/>
            <person name="Wu L."/>
            <person name="Ma J."/>
        </authorList>
    </citation>
    <scope>NUCLEOTIDE SEQUENCE [LARGE SCALE GENOMIC DNA]</scope>
    <source>
        <strain evidence="2">JCM 17329</strain>
    </source>
</reference>
<sequence length="74" mass="8267">MRLKRRVPTNQFACNQDDNGQWAPARFYDVTFSHHPFAEHATAFCGFGKRPSLKAIQKLATMPGLAAGNRHGKP</sequence>
<keyword evidence="2" id="KW-1185">Reference proteome</keyword>